<dbReference type="AlphaFoldDB" id="D1AHX0"/>
<keyword evidence="2" id="KW-1185">Reference proteome</keyword>
<dbReference type="HOGENOM" id="CLU_051340_0_0_0"/>
<protein>
    <recommendedName>
        <fullName evidence="3">DKNYY family protein</fullName>
    </recommendedName>
</protein>
<accession>D1AHX0</accession>
<evidence type="ECO:0008006" key="3">
    <source>
        <dbReference type="Google" id="ProtNLM"/>
    </source>
</evidence>
<dbReference type="EMBL" id="CP001739">
    <property type="protein sequence ID" value="ACZ08354.1"/>
    <property type="molecule type" value="Genomic_DNA"/>
</dbReference>
<dbReference type="KEGG" id="str:Sterm_1492"/>
<name>D1AHX0_SEBTE</name>
<proteinExistence type="predicted"/>
<dbReference type="eggNOG" id="ENOG5033N9N">
    <property type="taxonomic scope" value="Bacteria"/>
</dbReference>
<sequence length="312" mass="36523">MKRIFILALFFNMILYPASLKSGVYKAEYDYSKISENTYIREKIVPCEELTTNNIMQRYKCSDLKVFKDGKRIFLRIKSYMDTGNFVHMNRGDYLAELKDGKNGSYYGKNDYIDFQLIKTGDNELELTVISRIKYSSTEFPMRGGAYVPEGNDRIVFKYKGKITENDENESVKSAQDFKDTAEELGINYGNYKKLENEIYYGDKKVEDADFDSFIVYKSSVYYSMVFSDYAKDKNNIFYAGKLWKVPDYNSFQFLGESYSRDKDNIYYSGKKIRGADLETFRIINWAYAKDKKYVYLKGEIVKGEDPATFKL</sequence>
<evidence type="ECO:0000313" key="1">
    <source>
        <dbReference type="EMBL" id="ACZ08354.1"/>
    </source>
</evidence>
<dbReference type="InterPro" id="IPR027375">
    <property type="entry name" value="DKNYY"/>
</dbReference>
<reference evidence="1 2" key="2">
    <citation type="journal article" date="2010" name="Stand. Genomic Sci.">
        <title>Complete genome sequence of Sebaldella termitidis type strain (NCTC 11300).</title>
        <authorList>
            <person name="Harmon-Smith M."/>
            <person name="Celia L."/>
            <person name="Chertkov O."/>
            <person name="Lapidus A."/>
            <person name="Copeland A."/>
            <person name="Glavina Del Rio T."/>
            <person name="Nolan M."/>
            <person name="Lucas S."/>
            <person name="Tice H."/>
            <person name="Cheng J.F."/>
            <person name="Han C."/>
            <person name="Detter J.C."/>
            <person name="Bruce D."/>
            <person name="Goodwin L."/>
            <person name="Pitluck S."/>
            <person name="Pati A."/>
            <person name="Liolios K."/>
            <person name="Ivanova N."/>
            <person name="Mavromatis K."/>
            <person name="Mikhailova N."/>
            <person name="Chen A."/>
            <person name="Palaniappan K."/>
            <person name="Land M."/>
            <person name="Hauser L."/>
            <person name="Chang Y.J."/>
            <person name="Jeffries C.D."/>
            <person name="Brettin T."/>
            <person name="Goker M."/>
            <person name="Beck B."/>
            <person name="Bristow J."/>
            <person name="Eisen J.A."/>
            <person name="Markowitz V."/>
            <person name="Hugenholtz P."/>
            <person name="Kyrpides N.C."/>
            <person name="Klenk H.P."/>
            <person name="Chen F."/>
        </authorList>
    </citation>
    <scope>NUCLEOTIDE SEQUENCE [LARGE SCALE GENOMIC DNA]</scope>
    <source>
        <strain evidence="2">ATCC 33386 / NCTC 11300</strain>
    </source>
</reference>
<gene>
    <name evidence="1" type="ordered locus">Sterm_1492</name>
</gene>
<reference evidence="2" key="1">
    <citation type="submission" date="2009-09" db="EMBL/GenBank/DDBJ databases">
        <title>The complete chromosome of Sebaldella termitidis ATCC 33386.</title>
        <authorList>
            <consortium name="US DOE Joint Genome Institute (JGI-PGF)"/>
            <person name="Lucas S."/>
            <person name="Copeland A."/>
            <person name="Lapidus A."/>
            <person name="Glavina del Rio T."/>
            <person name="Dalin E."/>
            <person name="Tice H."/>
            <person name="Bruce D."/>
            <person name="Goodwin L."/>
            <person name="Pitluck S."/>
            <person name="Kyrpides N."/>
            <person name="Mavromatis K."/>
            <person name="Ivanova N."/>
            <person name="Mikhailova N."/>
            <person name="Sims D."/>
            <person name="Meincke L."/>
            <person name="Brettin T."/>
            <person name="Detter J.C."/>
            <person name="Han C."/>
            <person name="Larimer F."/>
            <person name="Land M."/>
            <person name="Hauser L."/>
            <person name="Markowitz V."/>
            <person name="Cheng J.F."/>
            <person name="Hugenholtz P."/>
            <person name="Woyke T."/>
            <person name="Wu D."/>
            <person name="Eisen J.A."/>
        </authorList>
    </citation>
    <scope>NUCLEOTIDE SEQUENCE [LARGE SCALE GENOMIC DNA]</scope>
    <source>
        <strain evidence="2">ATCC 33386 / NCTC 11300</strain>
    </source>
</reference>
<dbReference type="Pfam" id="PF13644">
    <property type="entry name" value="DKNYY"/>
    <property type="match status" value="1"/>
</dbReference>
<dbReference type="Proteomes" id="UP000000845">
    <property type="component" value="Chromosome"/>
</dbReference>
<dbReference type="STRING" id="526218.Sterm_1492"/>
<dbReference type="RefSeq" id="WP_012860950.1">
    <property type="nucleotide sequence ID" value="NC_013517.1"/>
</dbReference>
<organism evidence="1 2">
    <name type="scientific">Sebaldella termitidis (strain ATCC 33386 / NCTC 11300)</name>
    <dbReference type="NCBI Taxonomy" id="526218"/>
    <lineage>
        <taxon>Bacteria</taxon>
        <taxon>Fusobacteriati</taxon>
        <taxon>Fusobacteriota</taxon>
        <taxon>Fusobacteriia</taxon>
        <taxon>Fusobacteriales</taxon>
        <taxon>Leptotrichiaceae</taxon>
        <taxon>Sebaldella</taxon>
    </lineage>
</organism>
<evidence type="ECO:0000313" key="2">
    <source>
        <dbReference type="Proteomes" id="UP000000845"/>
    </source>
</evidence>